<protein>
    <submittedName>
        <fullName evidence="3">Right-handed parallel beta-helix repeat-containing protein</fullName>
    </submittedName>
</protein>
<dbReference type="SUPFAM" id="SSF51126">
    <property type="entry name" value="Pectin lyase-like"/>
    <property type="match status" value="2"/>
</dbReference>
<keyword evidence="4" id="KW-1185">Reference proteome</keyword>
<dbReference type="EMBL" id="JBHMDO010000008">
    <property type="protein sequence ID" value="MFB9325036.1"/>
    <property type="molecule type" value="Genomic_DNA"/>
</dbReference>
<gene>
    <name evidence="3" type="ORF">ACFFSY_03755</name>
</gene>
<accession>A0ABV5KIJ8</accession>
<name>A0ABV5KIJ8_9BACL</name>
<evidence type="ECO:0000313" key="3">
    <source>
        <dbReference type="EMBL" id="MFB9325036.1"/>
    </source>
</evidence>
<dbReference type="Gene3D" id="2.160.20.10">
    <property type="entry name" value="Single-stranded right-handed beta-helix, Pectin lyase-like"/>
    <property type="match status" value="3"/>
</dbReference>
<dbReference type="SMART" id="SM00710">
    <property type="entry name" value="PbH1"/>
    <property type="match status" value="9"/>
</dbReference>
<dbReference type="Proteomes" id="UP001589747">
    <property type="component" value="Unassembled WGS sequence"/>
</dbReference>
<sequence>MKRWSIALLAATLAVSGTVSVSSAAEPSAVQSADTAAYTANLQQFGIHNDGTHPVETTQGINQALLWAKTQGYTKLLLPTGTYLIDKDSHINMVGDMTFELDNQTVLQKETNGKERYITIYIGYGINNAKLKGGIYRGDKDTHDYSKKDTPYTAGTHESGFGILVEGAKGTVIDGVRAENYTGDGLAIGGSGGLLKDYYTASFVSGAFDAAGKPIADSAKIRTKTPIALDAKFPGEREFELSNSQGLALTFDVYYYKSDNTFLSSLKGAKARNILQIPSGASFAHIVYAKPAAKDYYVEAWKKIVSKNITVRYSEFAFNRRQGITVGGADQVLIHDNVLHDMKGVAPQSGIDLEGGFGENGHRNTNIKIANNDFYNNTSYDLILYDGWNAVVEGNRFGSKGVIGLAISPPFTGAIVRDNHFDGSRILAYHDATFTGNRMNDSYTYFEGPNITIDGMVFTDSILSITSKTAYGVTASNIRMINNKKQQNALSIWNKPIKMTNVTIEGETLLNTVVGGVEDGSVFTNLRLLNHSGASLPRGTYANCEFVSAPGNTRDLIATQSGTYAFSGCKIQSSGTGLLLENKATTYAITGSTFEMGGNGSAISVQAAKKVDLQNNIIQASNLTRTDVALVKINDYWKRTEQADVLAATIKANRITANTATIGISTLYAGLNAPAYTVNGNLLTNAKLQLKNNDVAGGNVLQ</sequence>
<comment type="caution">
    <text evidence="3">The sequence shown here is derived from an EMBL/GenBank/DDBJ whole genome shotgun (WGS) entry which is preliminary data.</text>
</comment>
<feature type="chain" id="PRO_5045729725" evidence="1">
    <location>
        <begin position="25"/>
        <end position="702"/>
    </location>
</feature>
<feature type="domain" description="Right handed beta helix" evidence="2">
    <location>
        <begin position="307"/>
        <end position="432"/>
    </location>
</feature>
<evidence type="ECO:0000256" key="1">
    <source>
        <dbReference type="SAM" id="SignalP"/>
    </source>
</evidence>
<dbReference type="InterPro" id="IPR012334">
    <property type="entry name" value="Pectin_lyas_fold"/>
</dbReference>
<dbReference type="InterPro" id="IPR039448">
    <property type="entry name" value="Beta_helix"/>
</dbReference>
<keyword evidence="1" id="KW-0732">Signal</keyword>
<dbReference type="Pfam" id="PF13229">
    <property type="entry name" value="Beta_helix"/>
    <property type="match status" value="1"/>
</dbReference>
<proteinExistence type="predicted"/>
<dbReference type="InterPro" id="IPR006626">
    <property type="entry name" value="PbH1"/>
</dbReference>
<dbReference type="RefSeq" id="WP_377490090.1">
    <property type="nucleotide sequence ID" value="NZ_JBHMDO010000008.1"/>
</dbReference>
<evidence type="ECO:0000313" key="4">
    <source>
        <dbReference type="Proteomes" id="UP001589747"/>
    </source>
</evidence>
<feature type="signal peptide" evidence="1">
    <location>
        <begin position="1"/>
        <end position="24"/>
    </location>
</feature>
<reference evidence="3 4" key="1">
    <citation type="submission" date="2024-09" db="EMBL/GenBank/DDBJ databases">
        <authorList>
            <person name="Sun Q."/>
            <person name="Mori K."/>
        </authorList>
    </citation>
    <scope>NUCLEOTIDE SEQUENCE [LARGE SCALE GENOMIC DNA]</scope>
    <source>
        <strain evidence="3 4">TISTR 2452</strain>
    </source>
</reference>
<evidence type="ECO:0000259" key="2">
    <source>
        <dbReference type="Pfam" id="PF13229"/>
    </source>
</evidence>
<dbReference type="InterPro" id="IPR011050">
    <property type="entry name" value="Pectin_lyase_fold/virulence"/>
</dbReference>
<organism evidence="3 4">
    <name type="scientific">Paenibacillus aurantiacus</name>
    <dbReference type="NCBI Taxonomy" id="1936118"/>
    <lineage>
        <taxon>Bacteria</taxon>
        <taxon>Bacillati</taxon>
        <taxon>Bacillota</taxon>
        <taxon>Bacilli</taxon>
        <taxon>Bacillales</taxon>
        <taxon>Paenibacillaceae</taxon>
        <taxon>Paenibacillus</taxon>
    </lineage>
</organism>